<evidence type="ECO:0000256" key="4">
    <source>
        <dbReference type="ARBA" id="ARBA00022553"/>
    </source>
</evidence>
<organism evidence="12 13">
    <name type="scientific">Anaeromassilibacillus senegalensis</name>
    <dbReference type="NCBI Taxonomy" id="1673717"/>
    <lineage>
        <taxon>Bacteria</taxon>
        <taxon>Bacillati</taxon>
        <taxon>Bacillota</taxon>
        <taxon>Clostridia</taxon>
        <taxon>Eubacteriales</taxon>
        <taxon>Acutalibacteraceae</taxon>
        <taxon>Anaeromassilibacillus</taxon>
    </lineage>
</organism>
<evidence type="ECO:0000313" key="13">
    <source>
        <dbReference type="Proteomes" id="UP001299220"/>
    </source>
</evidence>
<evidence type="ECO:0000256" key="2">
    <source>
        <dbReference type="ARBA" id="ARBA00010897"/>
    </source>
</evidence>
<evidence type="ECO:0000256" key="7">
    <source>
        <dbReference type="ARBA" id="ARBA00022679"/>
    </source>
</evidence>
<evidence type="ECO:0000256" key="5">
    <source>
        <dbReference type="ARBA" id="ARBA00022598"/>
    </source>
</evidence>
<proteinExistence type="inferred from homology"/>
<dbReference type="RefSeq" id="WP_235322753.1">
    <property type="nucleotide sequence ID" value="NZ_JAFBIT010000001.1"/>
</dbReference>
<evidence type="ECO:0000256" key="3">
    <source>
        <dbReference type="ARBA" id="ARBA00013236"/>
    </source>
</evidence>
<gene>
    <name evidence="12" type="ORF">JQM67_03975</name>
</gene>
<reference evidence="12 13" key="1">
    <citation type="submission" date="2020-12" db="EMBL/GenBank/DDBJ databases">
        <title>Whole genome sequences of gut porcine anaerobes.</title>
        <authorList>
            <person name="Kubasova T."/>
            <person name="Jahodarova E."/>
            <person name="Rychlik I."/>
        </authorList>
    </citation>
    <scope>NUCLEOTIDE SEQUENCE [LARGE SCALE GENOMIC DNA]</scope>
    <source>
        <strain evidence="12 13">An867</strain>
    </source>
</reference>
<dbReference type="InterPro" id="IPR036068">
    <property type="entry name" value="Nicotinate_pribotase-like_C"/>
</dbReference>
<keyword evidence="5 9" id="KW-0436">Ligase</keyword>
<sequence>MSENLCNDRVNLTMLTDFYEITMANGYFSSGFKDTIGYFDMFFRKVPDGGGFAIMAGVEQLVDYLKDLSFTDEDIRYLRSKHIFREEFLEYLRNFKFTCDVWAVPEGTPIFPGEPVVTVRGPVIQAQFIETMVLLCINHQSLIATKTNRIVRAAGGRAVMEFGSRRAQGFDGAMYGARAAYIGGCVGTACTISDRRFGVPALGTMAHSWVQLFDSEYEAFKAYAEEYPHNCTLLVDTYNVLKSGVPNAIRVFNEVLVPQGFRPAGIRIDSGDITYLSRKARKMLDDAGFEDCKICASNSLDEYIIRDMLMQGAKVDSFGVGERLITSSSEPVFGGVYKLAAVEKPDGTLIPKIKISENVAKITTPCFKEVWRIFDRETDKAIADVITLNDEVIDDEKPYTIFDPNHTWKRKTVENFRAVRLRTQLFKNGECLYQPRALSAIRAHCLAQVDTLWDEVTRFENPHSYYVDLSQKLWDEKNRLLSENQY</sequence>
<dbReference type="Pfam" id="PF17956">
    <property type="entry name" value="NAPRTase_C"/>
    <property type="match status" value="1"/>
</dbReference>
<dbReference type="NCBIfam" id="TIGR01513">
    <property type="entry name" value="NAPRTase_put"/>
    <property type="match status" value="1"/>
</dbReference>
<comment type="catalytic activity">
    <reaction evidence="8 9">
        <text>5-phospho-alpha-D-ribose 1-diphosphate + nicotinate + ATP + H2O = nicotinate beta-D-ribonucleotide + ADP + phosphate + diphosphate</text>
        <dbReference type="Rhea" id="RHEA:36163"/>
        <dbReference type="ChEBI" id="CHEBI:15377"/>
        <dbReference type="ChEBI" id="CHEBI:30616"/>
        <dbReference type="ChEBI" id="CHEBI:32544"/>
        <dbReference type="ChEBI" id="CHEBI:33019"/>
        <dbReference type="ChEBI" id="CHEBI:43474"/>
        <dbReference type="ChEBI" id="CHEBI:57502"/>
        <dbReference type="ChEBI" id="CHEBI:58017"/>
        <dbReference type="ChEBI" id="CHEBI:456216"/>
        <dbReference type="EC" id="6.3.4.21"/>
    </reaction>
</comment>
<keyword evidence="7 9" id="KW-0808">Transferase</keyword>
<evidence type="ECO:0000259" key="11">
    <source>
        <dbReference type="Pfam" id="PF17956"/>
    </source>
</evidence>
<dbReference type="InterPro" id="IPR007229">
    <property type="entry name" value="Nic_PRibTrfase-Fam"/>
</dbReference>
<comment type="caution">
    <text evidence="12">The sequence shown here is derived from an EMBL/GenBank/DDBJ whole genome shotgun (WGS) entry which is preliminary data.</text>
</comment>
<dbReference type="EC" id="6.3.4.21" evidence="3 9"/>
<accession>A0ABS9CN38</accession>
<keyword evidence="6 9" id="KW-0662">Pyridine nucleotide biosynthesis</keyword>
<evidence type="ECO:0000256" key="1">
    <source>
        <dbReference type="ARBA" id="ARBA00004952"/>
    </source>
</evidence>
<protein>
    <recommendedName>
        <fullName evidence="3 9">Nicotinate phosphoribosyltransferase</fullName>
        <ecNumber evidence="3 9">6.3.4.21</ecNumber>
    </recommendedName>
</protein>
<evidence type="ECO:0000313" key="12">
    <source>
        <dbReference type="EMBL" id="MCF2651750.1"/>
    </source>
</evidence>
<dbReference type="InterPro" id="IPR040727">
    <property type="entry name" value="NAPRTase_N"/>
</dbReference>
<dbReference type="InterPro" id="IPR041619">
    <property type="entry name" value="NAPRTase_C"/>
</dbReference>
<dbReference type="EMBL" id="JAFBIT010000001">
    <property type="protein sequence ID" value="MCF2651750.1"/>
    <property type="molecule type" value="Genomic_DNA"/>
</dbReference>
<comment type="pathway">
    <text evidence="1 9">Cofactor biosynthesis; NAD(+) biosynthesis; nicotinate D-ribonucleotide from nicotinate: step 1/1.</text>
</comment>
<comment type="function">
    <text evidence="9">Catalyzes the first step in the biosynthesis of NAD from nicotinic acid, the ATP-dependent synthesis of beta-nicotinate D-ribonucleotide from nicotinate and 5-phospho-D-ribose 1-phosphate.</text>
</comment>
<keyword evidence="13" id="KW-1185">Reference proteome</keyword>
<comment type="PTM">
    <text evidence="9">Transiently phosphorylated on a His residue during the reaction cycle. Phosphorylation strongly increases the affinity for substrates and increases the rate of nicotinate D-ribonucleotide production. Dephosphorylation regenerates the low-affinity form of the enzyme, leading to product release.</text>
</comment>
<dbReference type="Pfam" id="PF17767">
    <property type="entry name" value="NAPRTase_N"/>
    <property type="match status" value="1"/>
</dbReference>
<evidence type="ECO:0000259" key="10">
    <source>
        <dbReference type="Pfam" id="PF17767"/>
    </source>
</evidence>
<dbReference type="CDD" id="cd01570">
    <property type="entry name" value="NAPRTase_A"/>
    <property type="match status" value="1"/>
</dbReference>
<evidence type="ECO:0000256" key="6">
    <source>
        <dbReference type="ARBA" id="ARBA00022642"/>
    </source>
</evidence>
<dbReference type="Gene3D" id="3.20.140.10">
    <property type="entry name" value="nicotinate phosphoribosyltransferase"/>
    <property type="match status" value="1"/>
</dbReference>
<feature type="domain" description="Nicotinate phosphoribosyltransferase N-terminal" evidence="10">
    <location>
        <begin position="14"/>
        <end position="138"/>
    </location>
</feature>
<dbReference type="SUPFAM" id="SSF51690">
    <property type="entry name" value="Nicotinate/Quinolinate PRTase C-terminal domain-like"/>
    <property type="match status" value="1"/>
</dbReference>
<evidence type="ECO:0000256" key="8">
    <source>
        <dbReference type="ARBA" id="ARBA00048668"/>
    </source>
</evidence>
<keyword evidence="4" id="KW-0597">Phosphoprotein</keyword>
<feature type="domain" description="Nicotinate phosphoribosyltransferase C-terminal" evidence="11">
    <location>
        <begin position="368"/>
        <end position="475"/>
    </location>
</feature>
<dbReference type="PIRSF" id="PIRSF000484">
    <property type="entry name" value="NAPRT"/>
    <property type="match status" value="1"/>
</dbReference>
<dbReference type="PANTHER" id="PTHR11098:SF1">
    <property type="entry name" value="NICOTINATE PHOSPHORIBOSYLTRANSFERASE"/>
    <property type="match status" value="1"/>
</dbReference>
<dbReference type="NCBIfam" id="NF009131">
    <property type="entry name" value="PRK12484.1"/>
    <property type="match status" value="1"/>
</dbReference>
<dbReference type="Gene3D" id="3.20.20.70">
    <property type="entry name" value="Aldolase class I"/>
    <property type="match status" value="1"/>
</dbReference>
<dbReference type="InterPro" id="IPR013785">
    <property type="entry name" value="Aldolase_TIM"/>
</dbReference>
<comment type="similarity">
    <text evidence="2 9">Belongs to the NAPRTase family.</text>
</comment>
<dbReference type="Proteomes" id="UP001299220">
    <property type="component" value="Unassembled WGS sequence"/>
</dbReference>
<dbReference type="GO" id="GO:0016757">
    <property type="term" value="F:glycosyltransferase activity"/>
    <property type="evidence" value="ECO:0007669"/>
    <property type="project" value="UniProtKB-KW"/>
</dbReference>
<name>A0ABS9CN38_9FIRM</name>
<dbReference type="GO" id="GO:0004516">
    <property type="term" value="F:nicotinate phosphoribosyltransferase activity"/>
    <property type="evidence" value="ECO:0007669"/>
    <property type="project" value="UniProtKB-EC"/>
</dbReference>
<dbReference type="InterPro" id="IPR006405">
    <property type="entry name" value="Nic_PRibTrfase_pncB"/>
</dbReference>
<dbReference type="SUPFAM" id="SSF54675">
    <property type="entry name" value="Nicotinate/Quinolinate PRTase N-terminal domain-like"/>
    <property type="match status" value="1"/>
</dbReference>
<dbReference type="NCBIfam" id="NF006695">
    <property type="entry name" value="PRK09243.1-2"/>
    <property type="match status" value="1"/>
</dbReference>
<evidence type="ECO:0000256" key="9">
    <source>
        <dbReference type="RuleBase" id="RU365100"/>
    </source>
</evidence>
<dbReference type="PANTHER" id="PTHR11098">
    <property type="entry name" value="NICOTINATE PHOSPHORIBOSYLTRANSFERASE"/>
    <property type="match status" value="1"/>
</dbReference>
<keyword evidence="12" id="KW-0328">Glycosyltransferase</keyword>